<evidence type="ECO:0000313" key="4">
    <source>
        <dbReference type="Proteomes" id="UP000007259"/>
    </source>
</evidence>
<keyword evidence="4" id="KW-1185">Reference proteome</keyword>
<evidence type="ECO:0000256" key="2">
    <source>
        <dbReference type="SAM" id="MobiDB-lite"/>
    </source>
</evidence>
<feature type="compositionally biased region" description="Polar residues" evidence="2">
    <location>
        <begin position="113"/>
        <end position="130"/>
    </location>
</feature>
<dbReference type="RefSeq" id="XP_003877589.1">
    <property type="nucleotide sequence ID" value="XM_003877540.1"/>
</dbReference>
<feature type="region of interest" description="Disordered" evidence="2">
    <location>
        <begin position="825"/>
        <end position="853"/>
    </location>
</feature>
<evidence type="ECO:0000256" key="1">
    <source>
        <dbReference type="SAM" id="Coils"/>
    </source>
</evidence>
<feature type="region of interest" description="Disordered" evidence="2">
    <location>
        <begin position="449"/>
        <end position="509"/>
    </location>
</feature>
<name>E9B1L8_LEIMU</name>
<dbReference type="KEGG" id="lmi:LMXM_30_0670"/>
<dbReference type="PhylomeDB" id="E9B1L8"/>
<dbReference type="GeneID" id="13451831"/>
<evidence type="ECO:0008006" key="5">
    <source>
        <dbReference type="Google" id="ProtNLM"/>
    </source>
</evidence>
<dbReference type="OMA" id="GILWPPR"/>
<reference evidence="3 4" key="1">
    <citation type="journal article" date="2011" name="Genome Res.">
        <title>Chromosome and gene copy number variation allow major structural change between species and strains of Leishmania.</title>
        <authorList>
            <person name="Rogers M.B."/>
            <person name="Hilley J.D."/>
            <person name="Dickens N.J."/>
            <person name="Wilkes J."/>
            <person name="Bates P.A."/>
            <person name="Depledge D.P."/>
            <person name="Harris D."/>
            <person name="Her Y."/>
            <person name="Herzyk P."/>
            <person name="Imamura H."/>
            <person name="Otto T.D."/>
            <person name="Sanders M."/>
            <person name="Seeger K."/>
            <person name="Dujardin J.C."/>
            <person name="Berriman M."/>
            <person name="Smith D.F."/>
            <person name="Hertz-Fowler C."/>
            <person name="Mottram J.C."/>
        </authorList>
    </citation>
    <scope>NUCLEOTIDE SEQUENCE [LARGE SCALE GENOMIC DNA]</scope>
    <source>
        <strain evidence="3 4">MHOM/GT/2001/U1103</strain>
    </source>
</reference>
<feature type="compositionally biased region" description="Polar residues" evidence="2">
    <location>
        <begin position="460"/>
        <end position="480"/>
    </location>
</feature>
<proteinExistence type="predicted"/>
<feature type="compositionally biased region" description="Polar residues" evidence="2">
    <location>
        <begin position="142"/>
        <end position="162"/>
    </location>
</feature>
<feature type="compositionally biased region" description="Low complexity" evidence="2">
    <location>
        <begin position="61"/>
        <end position="84"/>
    </location>
</feature>
<dbReference type="EMBL" id="FR799583">
    <property type="protein sequence ID" value="CBZ29124.1"/>
    <property type="molecule type" value="Genomic_DNA"/>
</dbReference>
<dbReference type="Proteomes" id="UP000007259">
    <property type="component" value="Chromosome 30"/>
</dbReference>
<feature type="region of interest" description="Disordered" evidence="2">
    <location>
        <begin position="335"/>
        <end position="374"/>
    </location>
</feature>
<feature type="coiled-coil region" evidence="1">
    <location>
        <begin position="698"/>
        <end position="725"/>
    </location>
</feature>
<evidence type="ECO:0000313" key="3">
    <source>
        <dbReference type="EMBL" id="CBZ29124.1"/>
    </source>
</evidence>
<dbReference type="OrthoDB" id="273547at2759"/>
<feature type="compositionally biased region" description="Low complexity" evidence="2">
    <location>
        <begin position="530"/>
        <end position="543"/>
    </location>
</feature>
<sequence length="1198" mass="126738">MLSDKESLAFAEEGNSPPLSRQPTKAPAAVPKRPRINTMPRLHSPSLQTAKTARSKPPLHSSASGAAAGGTTAHPSPSAAASKPTKADIMSDSDTDSILFAEEDGSAAGMPMRSSTSAMVRPATRQSLTCATPAGRAKRLSRASSIGSIQFNSEPGSRSTSPGPKVRVNPRASTPVEKAEPLPPPLSSAKCCVPTDTSISFIELGSECIEFGLSSPAQPEKEKCTAPVKNSAPPFCPLSTLSGEAAAAGSAGRHSTVNEDSIAFQTEDDSDFIQSISTPVLPQNRSLAAMNSGSIPARRDGHSASALESCAGNSVGNDSIAFMLEDDANDKNLPLGATVAYPSKRDTGTPKVSSSNRSHSLHSRPPSRPLSPSIRFDIDNAGNESAMERSDPLLGSRGTHPLAANNLPVFGHGSTPTSSPIPDALSPSINAALGSAAGVGVLDAAGEADTAATPSPTASQLAKKTVVTNRLQQPKTQHSRLPQPRKHAPTPVGGDAELSPSRTPTHPPLYQRAAVSTPLDAQAARAPLVSSTGGSKSRSASLSDRNLSRKKGARLPSSPHPTHEEQQERLKRRPKESTASWTTGESPNRRPVTEEGSTGSMDSPPEALVTGARSQTSTAIASAIPSPTQAMQMAFPAPAGQGALHCPVQVYSVNREGENQYYRHHQQLYRGANPRTADDHAYALEMRGEFVTGAFEEAEQWRQFNERQRAELVELRKRIAIARRQDRTLLESSPSHEWKALMPAPNNRSLVPQPTPMGGRYSSMRPRSQGALHRPAVRDKDAKSGGEQGKRFREAPWTLPQTGSARRLQAPVKDAYAPAAAADMPSPYPAHRTGPAVSSPNPYPPATSATHGVPSDSIAQSAAAASVANLLGILWPPRTSAANPSQRLSQAIGTLVPESGAPEVDLYFLNGSRLTPNQVASFFDLVRVQKDAGSRTVAAALPRASVAGALETLSPTKLRQQAIPSSLTVTAKRGGDAVYVDPADLYAVGHSIPRSLSPTRDSRAAPLSAKLTALLPKKAIRRSRVLREVFDAMDLKRQGTIALDHLPSLARLFEVELASIEHSRESLLQGNAAPLRSLLESAVASRQLHATSWRGARENVAAGAHRGLDAVDSVALDYAGLTRDQRAKLTHLTRRLLLLSFAVNVVIPIASASRIPLLDFSTLSMIVYAAVDNVDQSVGSPKGEWRQVVQEYFVALTA</sequence>
<feature type="compositionally biased region" description="Polar residues" evidence="2">
    <location>
        <begin position="577"/>
        <end position="586"/>
    </location>
</feature>
<dbReference type="VEuPathDB" id="TriTrypDB:LmxM.30.0670"/>
<keyword evidence="1" id="KW-0175">Coiled coil</keyword>
<dbReference type="AlphaFoldDB" id="E9B1L8"/>
<gene>
    <name evidence="3" type="ORF">LMXM_30_0670</name>
</gene>
<feature type="compositionally biased region" description="Low complexity" evidence="2">
    <location>
        <begin position="449"/>
        <end position="459"/>
    </location>
</feature>
<organism evidence="3 4">
    <name type="scientific">Leishmania mexicana (strain MHOM/GT/2001/U1103)</name>
    <dbReference type="NCBI Taxonomy" id="929439"/>
    <lineage>
        <taxon>Eukaryota</taxon>
        <taxon>Discoba</taxon>
        <taxon>Euglenozoa</taxon>
        <taxon>Kinetoplastea</taxon>
        <taxon>Metakinetoplastina</taxon>
        <taxon>Trypanosomatida</taxon>
        <taxon>Trypanosomatidae</taxon>
        <taxon>Leishmaniinae</taxon>
        <taxon>Leishmania</taxon>
    </lineage>
</organism>
<feature type="compositionally biased region" description="Basic and acidic residues" evidence="2">
    <location>
        <begin position="776"/>
        <end position="794"/>
    </location>
</feature>
<feature type="region of interest" description="Disordered" evidence="2">
    <location>
        <begin position="523"/>
        <end position="617"/>
    </location>
</feature>
<accession>E9B1L8</accession>
<feature type="region of interest" description="Disordered" evidence="2">
    <location>
        <begin position="1"/>
        <end position="188"/>
    </location>
</feature>
<protein>
    <recommendedName>
        <fullName evidence="5">EF-hand domain-containing protein</fullName>
    </recommendedName>
</protein>
<feature type="compositionally biased region" description="Acidic residues" evidence="2">
    <location>
        <begin position="91"/>
        <end position="105"/>
    </location>
</feature>
<feature type="region of interest" description="Disordered" evidence="2">
    <location>
        <begin position="763"/>
        <end position="797"/>
    </location>
</feature>